<sequence length="429" mass="49059">MQTNISKRLPTRLHSLTPIQIAYYNDSHRFSITNSGRRSRKTLIGKRKTLNRALKTPGRYFHGAPTHKQAKDIFWESLVKDTALLRSFKSETDLFVRLFNGTEIHVLGLDKPERIEGQVWHGCHITEFGNLKGHLVWSSNIRPVLSDTNGWALLDGVPEGRNFYYDLALRACNGAIPVTKAGIGSFAENGDWAFYHWFSSDVLDAQEIADVKEDLDERTFRQEYEGSFETYEGAAYKEFGQHNLDSSIVEQEGIISLGMDFNVDPMTAVVGQINGDSFNQFGEIWLNNSNTFEMRDEILRRYKDPSRIVIYPDSSGDHGSSNAQKTDLQILKDAGFQVRARSKNPEQRDRINTVNSFIKDRAEKTRYKINPKTCPKTVNDMNKRQSLADGRLDKQQEKEQKIGHISDGFGYLVYYCFPILRGRIEGLRI</sequence>
<organism evidence="1">
    <name type="scientific">viral metagenome</name>
    <dbReference type="NCBI Taxonomy" id="1070528"/>
    <lineage>
        <taxon>unclassified sequences</taxon>
        <taxon>metagenomes</taxon>
        <taxon>organismal metagenomes</taxon>
    </lineage>
</organism>
<name>A0A6H1ZDB5_9ZZZZ</name>
<dbReference type="EMBL" id="MT144616">
    <property type="protein sequence ID" value="QJH95282.1"/>
    <property type="molecule type" value="Genomic_DNA"/>
</dbReference>
<protein>
    <submittedName>
        <fullName evidence="1">Putative terminase</fullName>
    </submittedName>
</protein>
<dbReference type="AlphaFoldDB" id="A0A6H1ZDB5"/>
<dbReference type="Gene3D" id="3.30.420.280">
    <property type="match status" value="1"/>
</dbReference>
<accession>A0A6H1ZDB5</accession>
<dbReference type="InterPro" id="IPR027417">
    <property type="entry name" value="P-loop_NTPase"/>
</dbReference>
<proteinExistence type="predicted"/>
<reference evidence="1" key="1">
    <citation type="submission" date="2020-03" db="EMBL/GenBank/DDBJ databases">
        <title>The deep terrestrial virosphere.</title>
        <authorList>
            <person name="Holmfeldt K."/>
            <person name="Nilsson E."/>
            <person name="Simone D."/>
            <person name="Lopez-Fernandez M."/>
            <person name="Wu X."/>
            <person name="de Brujin I."/>
            <person name="Lundin D."/>
            <person name="Andersson A."/>
            <person name="Bertilsson S."/>
            <person name="Dopson M."/>
        </authorList>
    </citation>
    <scope>NUCLEOTIDE SEQUENCE</scope>
    <source>
        <strain evidence="1">TM448A00287</strain>
        <strain evidence="2">TM448B00362</strain>
    </source>
</reference>
<evidence type="ECO:0000313" key="1">
    <source>
        <dbReference type="EMBL" id="QJA45906.1"/>
    </source>
</evidence>
<dbReference type="EMBL" id="MT143999">
    <property type="protein sequence ID" value="QJA45906.1"/>
    <property type="molecule type" value="Genomic_DNA"/>
</dbReference>
<dbReference type="Gene3D" id="3.40.50.300">
    <property type="entry name" value="P-loop containing nucleotide triphosphate hydrolases"/>
    <property type="match status" value="1"/>
</dbReference>
<evidence type="ECO:0000313" key="2">
    <source>
        <dbReference type="EMBL" id="QJH95282.1"/>
    </source>
</evidence>
<gene>
    <name evidence="1" type="ORF">TM448A00287_0028</name>
    <name evidence="2" type="ORF">TM448B00362_0028</name>
</gene>